<sequence>MAAAVLDRRLTYCDNVSSDRQSLFPPTTGLRTGTTGVTYLESSYTRNLESTGEMLAISLSILDLKESKWRFTCGSVSEVSSGFAIERSVMGNVSEEGYMGRVWALASKNSVDVGTGAMSFQVVFMVATLLGCDERTLNCTAQGRK</sequence>
<dbReference type="EMBL" id="JAWHQM010000008">
    <property type="protein sequence ID" value="KAK5628385.1"/>
    <property type="molecule type" value="Genomic_DNA"/>
</dbReference>
<gene>
    <name evidence="1" type="ORF">RRF57_004100</name>
</gene>
<name>A0AAN7YWU3_9PEZI</name>
<reference evidence="1 2" key="1">
    <citation type="submission" date="2023-10" db="EMBL/GenBank/DDBJ databases">
        <title>Draft genome sequence of Xylaria bambusicola isolate GMP-LS, the root and basal stem rot pathogen of sugarcane in Indonesia.</title>
        <authorList>
            <person name="Selvaraj P."/>
            <person name="Muralishankar V."/>
            <person name="Muruganantham S."/>
            <person name="Sp S."/>
            <person name="Haryani S."/>
            <person name="Lau K.J.X."/>
            <person name="Naqvi N.I."/>
        </authorList>
    </citation>
    <scope>NUCLEOTIDE SEQUENCE [LARGE SCALE GENOMIC DNA]</scope>
    <source>
        <strain evidence="1">GMP-LS</strain>
    </source>
</reference>
<dbReference type="Proteomes" id="UP001305414">
    <property type="component" value="Unassembled WGS sequence"/>
</dbReference>
<proteinExistence type="predicted"/>
<protein>
    <submittedName>
        <fullName evidence="1">Uncharacterized protein</fullName>
    </submittedName>
</protein>
<evidence type="ECO:0000313" key="1">
    <source>
        <dbReference type="EMBL" id="KAK5628385.1"/>
    </source>
</evidence>
<keyword evidence="2" id="KW-1185">Reference proteome</keyword>
<accession>A0AAN7YWU3</accession>
<comment type="caution">
    <text evidence="1">The sequence shown here is derived from an EMBL/GenBank/DDBJ whole genome shotgun (WGS) entry which is preliminary data.</text>
</comment>
<evidence type="ECO:0000313" key="2">
    <source>
        <dbReference type="Proteomes" id="UP001305414"/>
    </source>
</evidence>
<dbReference type="AlphaFoldDB" id="A0AAN7YWU3"/>
<organism evidence="1 2">
    <name type="scientific">Xylaria bambusicola</name>
    <dbReference type="NCBI Taxonomy" id="326684"/>
    <lineage>
        <taxon>Eukaryota</taxon>
        <taxon>Fungi</taxon>
        <taxon>Dikarya</taxon>
        <taxon>Ascomycota</taxon>
        <taxon>Pezizomycotina</taxon>
        <taxon>Sordariomycetes</taxon>
        <taxon>Xylariomycetidae</taxon>
        <taxon>Xylariales</taxon>
        <taxon>Xylariaceae</taxon>
        <taxon>Xylaria</taxon>
    </lineage>
</organism>